<dbReference type="EMBL" id="QYRT01000013">
    <property type="protein sequence ID" value="TIH37083.1"/>
    <property type="molecule type" value="Genomic_DNA"/>
</dbReference>
<feature type="chain" id="PRO_5020574208" description="Secreted protein" evidence="1">
    <location>
        <begin position="23"/>
        <end position="162"/>
    </location>
</feature>
<accession>A0A4T2BYM5</accession>
<evidence type="ECO:0008006" key="4">
    <source>
        <dbReference type="Google" id="ProtNLM"/>
    </source>
</evidence>
<evidence type="ECO:0000313" key="3">
    <source>
        <dbReference type="Proteomes" id="UP000306192"/>
    </source>
</evidence>
<comment type="caution">
    <text evidence="2">The sequence shown here is derived from an EMBL/GenBank/DDBJ whole genome shotgun (WGS) entry which is preliminary data.</text>
</comment>
<protein>
    <recommendedName>
        <fullName evidence="4">Secreted protein</fullName>
    </recommendedName>
</protein>
<gene>
    <name evidence="2" type="ORF">D4765_08650</name>
</gene>
<keyword evidence="3" id="KW-1185">Reference proteome</keyword>
<evidence type="ECO:0000256" key="1">
    <source>
        <dbReference type="SAM" id="SignalP"/>
    </source>
</evidence>
<sequence length="162" mass="16533">MAPASAAAAAMASASAASTASAAADPAAGTAELPTATVSGVVPGASTASCSPSTVADTKMPAVVTFVRLDHRLLLSRGRAGAGGSTSSSGARPWRGGERGMTPWCVQLRSTGAIHRRLLPHCRRLRSPRIRSPRTRNPGAESTFSARLNTEAALAAEVERTR</sequence>
<keyword evidence="1" id="KW-0732">Signal</keyword>
<proteinExistence type="predicted"/>
<name>A0A4T2BYM5_9MICO</name>
<dbReference type="Proteomes" id="UP000306192">
    <property type="component" value="Unassembled WGS sequence"/>
</dbReference>
<organism evidence="2 3">
    <name type="scientific">Subtercola vilae</name>
    <dbReference type="NCBI Taxonomy" id="2056433"/>
    <lineage>
        <taxon>Bacteria</taxon>
        <taxon>Bacillati</taxon>
        <taxon>Actinomycetota</taxon>
        <taxon>Actinomycetes</taxon>
        <taxon>Micrococcales</taxon>
        <taxon>Microbacteriaceae</taxon>
        <taxon>Subtercola</taxon>
    </lineage>
</organism>
<evidence type="ECO:0000313" key="2">
    <source>
        <dbReference type="EMBL" id="TIH37083.1"/>
    </source>
</evidence>
<feature type="signal peptide" evidence="1">
    <location>
        <begin position="1"/>
        <end position="22"/>
    </location>
</feature>
<dbReference type="AlphaFoldDB" id="A0A4T2BYM5"/>
<reference evidence="2 3" key="1">
    <citation type="journal article" date="2019" name="Microorganisms">
        <title>Systematic Affiliation and Genome Analysis of Subtercola vilae DB165(T) with Particular Emphasis on Cold Adaptation of an Isolate from a High-Altitude Cold Volcano Lake.</title>
        <authorList>
            <person name="Villalobos A.S."/>
            <person name="Wiese J."/>
            <person name="Imhoff J.F."/>
            <person name="Dorador C."/>
            <person name="Keller A."/>
            <person name="Hentschel U."/>
        </authorList>
    </citation>
    <scope>NUCLEOTIDE SEQUENCE [LARGE SCALE GENOMIC DNA]</scope>
    <source>
        <strain evidence="2 3">DB165</strain>
    </source>
</reference>